<name>A0A5N0TDM8_9GAMM</name>
<dbReference type="NCBIfam" id="TIGR02532">
    <property type="entry name" value="IV_pilin_GFxxxE"/>
    <property type="match status" value="1"/>
</dbReference>
<gene>
    <name evidence="2" type="primary">pilV</name>
    <name evidence="2" type="ORF">F3N42_01870</name>
</gene>
<feature type="transmembrane region" description="Helical" evidence="1">
    <location>
        <begin position="12"/>
        <end position="34"/>
    </location>
</feature>
<dbReference type="InterPro" id="IPR012902">
    <property type="entry name" value="N_methyl_site"/>
</dbReference>
<keyword evidence="3" id="KW-1185">Reference proteome</keyword>
<reference evidence="2 3" key="1">
    <citation type="submission" date="2019-09" db="EMBL/GenBank/DDBJ databases">
        <title>Wenzhouxiangella sp. Genome sequencing and assembly.</title>
        <authorList>
            <person name="Zhang R."/>
        </authorList>
    </citation>
    <scope>NUCLEOTIDE SEQUENCE [LARGE SCALE GENOMIC DNA]</scope>
    <source>
        <strain evidence="2 3">W260</strain>
    </source>
</reference>
<comment type="caution">
    <text evidence="2">The sequence shown here is derived from an EMBL/GenBank/DDBJ whole genome shotgun (WGS) entry which is preliminary data.</text>
</comment>
<proteinExistence type="predicted"/>
<evidence type="ECO:0000256" key="1">
    <source>
        <dbReference type="SAM" id="Phobius"/>
    </source>
</evidence>
<dbReference type="InterPro" id="IPR013362">
    <property type="entry name" value="Pilus_4_PilV"/>
</dbReference>
<dbReference type="EMBL" id="VYXP01000002">
    <property type="protein sequence ID" value="KAA9133132.1"/>
    <property type="molecule type" value="Genomic_DNA"/>
</dbReference>
<dbReference type="Proteomes" id="UP000325372">
    <property type="component" value="Unassembled WGS sequence"/>
</dbReference>
<evidence type="ECO:0000313" key="3">
    <source>
        <dbReference type="Proteomes" id="UP000325372"/>
    </source>
</evidence>
<sequence>MNVNMNRKQDGMTLIEVLIALAVLSIGMVGMAAMHMQTLKYVHSAHYRSVASTVALDLEERLWLNLATRDSGCPDTSGGTDAPVGQLRTHWNRSSVGGEDWNWSTADMVKIPNLTVTTGFILPSASVVNVPVTFTWSENRFSAGGEGEESTTESFTYNLRVMCRPT</sequence>
<dbReference type="NCBIfam" id="TIGR02523">
    <property type="entry name" value="type_IV_pilV"/>
    <property type="match status" value="1"/>
</dbReference>
<evidence type="ECO:0000313" key="2">
    <source>
        <dbReference type="EMBL" id="KAA9133132.1"/>
    </source>
</evidence>
<dbReference type="AlphaFoldDB" id="A0A5N0TDM8"/>
<dbReference type="Pfam" id="PF07963">
    <property type="entry name" value="N_methyl"/>
    <property type="match status" value="1"/>
</dbReference>
<protein>
    <submittedName>
        <fullName evidence="2">Type IV pilus modification protein PilV</fullName>
    </submittedName>
</protein>
<accession>A0A5N0TDM8</accession>
<organism evidence="2 3">
    <name type="scientific">Marinihelvus fidelis</name>
    <dbReference type="NCBI Taxonomy" id="2613842"/>
    <lineage>
        <taxon>Bacteria</taxon>
        <taxon>Pseudomonadati</taxon>
        <taxon>Pseudomonadota</taxon>
        <taxon>Gammaproteobacteria</taxon>
        <taxon>Chromatiales</taxon>
        <taxon>Wenzhouxiangellaceae</taxon>
        <taxon>Marinihelvus</taxon>
    </lineage>
</organism>
<keyword evidence="1" id="KW-0472">Membrane</keyword>
<keyword evidence="1" id="KW-1133">Transmembrane helix</keyword>
<keyword evidence="1" id="KW-0812">Transmembrane</keyword>